<name>A0A446BKT6_9PEZI</name>
<dbReference type="AlphaFoldDB" id="A0A446BKT6"/>
<evidence type="ECO:0000313" key="3">
    <source>
        <dbReference type="Proteomes" id="UP000289323"/>
    </source>
</evidence>
<feature type="region of interest" description="Disordered" evidence="1">
    <location>
        <begin position="36"/>
        <end position="83"/>
    </location>
</feature>
<gene>
    <name evidence="2" type="ORF">TT172_LOCUS5529</name>
</gene>
<dbReference type="EMBL" id="OUUZ01000009">
    <property type="protein sequence ID" value="SPQ23110.1"/>
    <property type="molecule type" value="Genomic_DNA"/>
</dbReference>
<evidence type="ECO:0000256" key="1">
    <source>
        <dbReference type="SAM" id="MobiDB-lite"/>
    </source>
</evidence>
<feature type="compositionally biased region" description="Polar residues" evidence="1">
    <location>
        <begin position="63"/>
        <end position="74"/>
    </location>
</feature>
<proteinExistence type="predicted"/>
<accession>A0A446BKT6</accession>
<organism evidence="2 3">
    <name type="scientific">Thermothielavioides terrestris</name>
    <dbReference type="NCBI Taxonomy" id="2587410"/>
    <lineage>
        <taxon>Eukaryota</taxon>
        <taxon>Fungi</taxon>
        <taxon>Dikarya</taxon>
        <taxon>Ascomycota</taxon>
        <taxon>Pezizomycotina</taxon>
        <taxon>Sordariomycetes</taxon>
        <taxon>Sordariomycetidae</taxon>
        <taxon>Sordariales</taxon>
        <taxon>Chaetomiaceae</taxon>
        <taxon>Thermothielavioides</taxon>
    </lineage>
</organism>
<reference evidence="2 3" key="1">
    <citation type="submission" date="2018-04" db="EMBL/GenBank/DDBJ databases">
        <authorList>
            <person name="Huttner S."/>
            <person name="Dainat J."/>
        </authorList>
    </citation>
    <scope>NUCLEOTIDE SEQUENCE [LARGE SCALE GENOMIC DNA]</scope>
</reference>
<sequence length="83" mass="8648">MDGKPVACVDEPRAILIFNLAYGTGIFSTELAAVIGPADGDGGNDKDKTSETDDGEAPDEASQRLNELLSQETSGRGHPKALC</sequence>
<dbReference type="Proteomes" id="UP000289323">
    <property type="component" value="Unassembled WGS sequence"/>
</dbReference>
<protein>
    <submittedName>
        <fullName evidence="2">69c7bc91-c99e-458c-be50-c1d60f1bffba</fullName>
    </submittedName>
</protein>
<evidence type="ECO:0000313" key="2">
    <source>
        <dbReference type="EMBL" id="SPQ23110.1"/>
    </source>
</evidence>